<gene>
    <name evidence="3" type="ORF">AXK12_02725</name>
</gene>
<keyword evidence="2" id="KW-1277">Toxin-antitoxin system</keyword>
<dbReference type="Proteomes" id="UP000071392">
    <property type="component" value="Unassembled WGS sequence"/>
</dbReference>
<dbReference type="InterPro" id="IPR013321">
    <property type="entry name" value="Arc_rbn_hlx_hlx"/>
</dbReference>
<comment type="caution">
    <text evidence="3">The sequence shown here is derived from an EMBL/GenBank/DDBJ whole genome shotgun (WGS) entry which is preliminary data.</text>
</comment>
<sequence length="87" mass="9178">MAANQLVQARIDGAIKEEASAVLAAMGLTVSDAVRLLLTKVAQEKALPFEPLIPNATTIAAMKEARKGGLPRFTSVKALMDDLNADD</sequence>
<dbReference type="OrthoDB" id="9804867at2"/>
<accession>A0A139SQU9</accession>
<dbReference type="PIRSF" id="PIRSF003108">
    <property type="entry name" value="DinJ"/>
    <property type="match status" value="1"/>
</dbReference>
<organism evidence="3 4">
    <name type="scientific">Cephaloticoccus capnophilus</name>
    <dbReference type="NCBI Taxonomy" id="1548208"/>
    <lineage>
        <taxon>Bacteria</taxon>
        <taxon>Pseudomonadati</taxon>
        <taxon>Verrucomicrobiota</taxon>
        <taxon>Opitutia</taxon>
        <taxon>Opitutales</taxon>
        <taxon>Opitutaceae</taxon>
        <taxon>Cephaloticoccus</taxon>
    </lineage>
</organism>
<dbReference type="GO" id="GO:0015643">
    <property type="term" value="F:toxic substance binding"/>
    <property type="evidence" value="ECO:0007669"/>
    <property type="project" value="InterPro"/>
</dbReference>
<dbReference type="PANTHER" id="PTHR38781:SF1">
    <property type="entry name" value="ANTITOXIN DINJ-RELATED"/>
    <property type="match status" value="1"/>
</dbReference>
<evidence type="ECO:0000256" key="2">
    <source>
        <dbReference type="ARBA" id="ARBA00022649"/>
    </source>
</evidence>
<dbReference type="RefSeq" id="WP_068711122.1">
    <property type="nucleotide sequence ID" value="NZ_LSZP01000019.1"/>
</dbReference>
<name>A0A139SQU9_9BACT</name>
<evidence type="ECO:0000313" key="3">
    <source>
        <dbReference type="EMBL" id="KXU36884.1"/>
    </source>
</evidence>
<dbReference type="AlphaFoldDB" id="A0A139SQU9"/>
<dbReference type="NCBIfam" id="TIGR02384">
    <property type="entry name" value="RelB_DinJ"/>
    <property type="match status" value="1"/>
</dbReference>
<dbReference type="Pfam" id="PF04221">
    <property type="entry name" value="RelB"/>
    <property type="match status" value="1"/>
</dbReference>
<dbReference type="PANTHER" id="PTHR38781">
    <property type="entry name" value="ANTITOXIN DINJ-RELATED"/>
    <property type="match status" value="1"/>
</dbReference>
<reference evidence="3 4" key="1">
    <citation type="submission" date="2016-02" db="EMBL/GenBank/DDBJ databases">
        <authorList>
            <person name="Wen L."/>
            <person name="He K."/>
            <person name="Yang H."/>
        </authorList>
    </citation>
    <scope>NUCLEOTIDE SEQUENCE [LARGE SCALE GENOMIC DNA]</scope>
    <source>
        <strain evidence="3 4">CV41</strain>
    </source>
</reference>
<dbReference type="EMBL" id="LSZP01000019">
    <property type="protein sequence ID" value="KXU36884.1"/>
    <property type="molecule type" value="Genomic_DNA"/>
</dbReference>
<evidence type="ECO:0000313" key="4">
    <source>
        <dbReference type="Proteomes" id="UP000071392"/>
    </source>
</evidence>
<comment type="similarity">
    <text evidence="1">Belongs to the RelB/DinJ antitoxin family.</text>
</comment>
<dbReference type="GO" id="GO:0006355">
    <property type="term" value="P:regulation of DNA-templated transcription"/>
    <property type="evidence" value="ECO:0007669"/>
    <property type="project" value="InterPro"/>
</dbReference>
<dbReference type="GO" id="GO:0044010">
    <property type="term" value="P:single-species biofilm formation"/>
    <property type="evidence" value="ECO:0007669"/>
    <property type="project" value="InterPro"/>
</dbReference>
<dbReference type="STRING" id="1548208.AXK12_02725"/>
<dbReference type="InterPro" id="IPR026262">
    <property type="entry name" value="DinJ"/>
</dbReference>
<keyword evidence="4" id="KW-1185">Reference proteome</keyword>
<dbReference type="Gene3D" id="1.10.1220.10">
    <property type="entry name" value="Met repressor-like"/>
    <property type="match status" value="1"/>
</dbReference>
<dbReference type="GO" id="GO:0000987">
    <property type="term" value="F:cis-regulatory region sequence-specific DNA binding"/>
    <property type="evidence" value="ECO:0007669"/>
    <property type="project" value="InterPro"/>
</dbReference>
<evidence type="ECO:0000256" key="1">
    <source>
        <dbReference type="ARBA" id="ARBA00010562"/>
    </source>
</evidence>
<dbReference type="GO" id="GO:0006351">
    <property type="term" value="P:DNA-templated transcription"/>
    <property type="evidence" value="ECO:0007669"/>
    <property type="project" value="TreeGrafter"/>
</dbReference>
<protein>
    <submittedName>
        <fullName evidence="3">XRE family transcriptional regulator</fullName>
    </submittedName>
</protein>
<proteinExistence type="inferred from homology"/>
<dbReference type="InterPro" id="IPR007337">
    <property type="entry name" value="RelB/DinJ"/>
</dbReference>